<dbReference type="EMBL" id="LN871599">
    <property type="protein sequence ID" value="SIO73627.1"/>
    <property type="molecule type" value="Genomic_DNA"/>
</dbReference>
<dbReference type="KEGG" id="bmic:BmR1_04g06131"/>
<dbReference type="AlphaFoldDB" id="A0A1N6LXN5"/>
<proteinExistence type="predicted"/>
<feature type="transmembrane region" description="Helical" evidence="1">
    <location>
        <begin position="178"/>
        <end position="200"/>
    </location>
</feature>
<evidence type="ECO:0000313" key="3">
    <source>
        <dbReference type="Proteomes" id="UP000002899"/>
    </source>
</evidence>
<sequence>MSYNSTTELDIGPAKEGLSALFGVILSPEPRPDTIQTTSSPLHELRALNHLNTITAQHVDLEVEPVKPQIIKPWRPEMIPPSYTFISFIIPILSIYAIVIPTTFRCLLHGKIVARNTITVVTSFIAFTFSLKTIHLFIGSHMISVTFAALIAFLTALVALTPLKYLGFRITNLGKQPIGWIIMTLFYTLLVANIGIHFGAELFRVQNGNLSGDDTVIISIPYYPLLLIILALIVMVIIVTNITAVVAQNAVLMTISAYIIVSGLVLVYNVLFVRYISHDSPTQLDPSSFFSKNVSVSMRKNTSLALIVLVSILSTKYHTEIDLAREAIIHPHEQRD</sequence>
<feature type="transmembrane region" description="Helical" evidence="1">
    <location>
        <begin position="220"/>
        <end position="239"/>
    </location>
</feature>
<organism evidence="2 3">
    <name type="scientific">Babesia microti (strain RI)</name>
    <dbReference type="NCBI Taxonomy" id="1133968"/>
    <lineage>
        <taxon>Eukaryota</taxon>
        <taxon>Sar</taxon>
        <taxon>Alveolata</taxon>
        <taxon>Apicomplexa</taxon>
        <taxon>Aconoidasida</taxon>
        <taxon>Piroplasmida</taxon>
        <taxon>Babesiidae</taxon>
        <taxon>Babesia</taxon>
    </lineage>
</organism>
<keyword evidence="1" id="KW-0812">Transmembrane</keyword>
<evidence type="ECO:0000256" key="1">
    <source>
        <dbReference type="SAM" id="Phobius"/>
    </source>
</evidence>
<feature type="transmembrane region" description="Helical" evidence="1">
    <location>
        <begin position="82"/>
        <end position="100"/>
    </location>
</feature>
<reference evidence="2 3" key="2">
    <citation type="journal article" date="2013" name="PLoS ONE">
        <title>Whole genome mapping and re-organization of the nuclear and mitochondrial genomes of Babesia microti isolates.</title>
        <authorList>
            <person name="Cornillot E."/>
            <person name="Dassouli A."/>
            <person name="Garg A."/>
            <person name="Pachikara N."/>
            <person name="Randazzo S."/>
            <person name="Depoix D."/>
            <person name="Carcy B."/>
            <person name="Delbecq S."/>
            <person name="Frutos R."/>
            <person name="Silva J.C."/>
            <person name="Sutton R."/>
            <person name="Krause P.J."/>
            <person name="Mamoun C.B."/>
        </authorList>
    </citation>
    <scope>NUCLEOTIDE SEQUENCE [LARGE SCALE GENOMIC DNA]</scope>
    <source>
        <strain evidence="2 3">RI</strain>
    </source>
</reference>
<dbReference type="GeneID" id="33043762"/>
<evidence type="ECO:0000313" key="2">
    <source>
        <dbReference type="EMBL" id="SIO73627.1"/>
    </source>
</evidence>
<dbReference type="Proteomes" id="UP000002899">
    <property type="component" value="Chromosome IV"/>
</dbReference>
<dbReference type="RefSeq" id="XP_021337706.1">
    <property type="nucleotide sequence ID" value="XM_021482477.1"/>
</dbReference>
<protein>
    <submittedName>
        <fullName evidence="2">Uncharacterized protein</fullName>
    </submittedName>
</protein>
<keyword evidence="1" id="KW-1133">Transmembrane helix</keyword>
<accession>A0A1N6LXN5</accession>
<dbReference type="VEuPathDB" id="PiroplasmaDB:BmR1_04g06131"/>
<keyword evidence="1" id="KW-0472">Membrane</keyword>
<gene>
    <name evidence="2" type="ORF">BmR1_04g06131</name>
</gene>
<keyword evidence="3" id="KW-1185">Reference proteome</keyword>
<feature type="transmembrane region" description="Helical" evidence="1">
    <location>
        <begin position="143"/>
        <end position="166"/>
    </location>
</feature>
<reference evidence="2 3" key="3">
    <citation type="journal article" date="2016" name="Sci. Rep.">
        <title>Genome-wide diversity and gene expression profiling of Babesia microti isolates identify polymorphic genes that mediate host-pathogen interactions.</title>
        <authorList>
            <person name="Silva J.C."/>
            <person name="Cornillot E."/>
            <person name="McCracken C."/>
            <person name="Usmani-Brown S."/>
            <person name="Dwivedi A."/>
            <person name="Ifeonu O.O."/>
            <person name="Crabtree J."/>
            <person name="Gotia H.T."/>
            <person name="Virji A.Z."/>
            <person name="Reynes C."/>
            <person name="Colinge J."/>
            <person name="Kumar V."/>
            <person name="Lawres L."/>
            <person name="Pazzi J.E."/>
            <person name="Pablo J.V."/>
            <person name="Hung C."/>
            <person name="Brancato J."/>
            <person name="Kumari P."/>
            <person name="Orvis J."/>
            <person name="Tretina K."/>
            <person name="Chibucos M."/>
            <person name="Ott S."/>
            <person name="Sadzewicz L."/>
            <person name="Sengamalay N."/>
            <person name="Shetty A.C."/>
            <person name="Su Q."/>
            <person name="Tallon L."/>
            <person name="Fraser C.M."/>
            <person name="Frutos R."/>
            <person name="Molina D.M."/>
            <person name="Krause P.J."/>
            <person name="Ben Mamoun C."/>
        </authorList>
    </citation>
    <scope>NUCLEOTIDE SEQUENCE [LARGE SCALE GENOMIC DNA]</scope>
    <source>
        <strain evidence="2 3">RI</strain>
    </source>
</reference>
<feature type="transmembrane region" description="Helical" evidence="1">
    <location>
        <begin position="251"/>
        <end position="276"/>
    </location>
</feature>
<feature type="transmembrane region" description="Helical" evidence="1">
    <location>
        <begin position="112"/>
        <end position="131"/>
    </location>
</feature>
<name>A0A1N6LXN5_BABMR</name>
<reference evidence="2 3" key="1">
    <citation type="journal article" date="2012" name="Nucleic Acids Res.">
        <title>Sequencing of the smallest Apicomplexan genome from the human pathogen Babesia microti.</title>
        <authorList>
            <person name="Cornillot E."/>
            <person name="Hadj-Kaddour K."/>
            <person name="Dassouli A."/>
            <person name="Noel B."/>
            <person name="Ranwez V."/>
            <person name="Vacherie B."/>
            <person name="Augagneur Y."/>
            <person name="Bres V."/>
            <person name="Duclos A."/>
            <person name="Randazzo S."/>
            <person name="Carcy B."/>
            <person name="Debierre-Grockiego F."/>
            <person name="Delbecq S."/>
            <person name="Moubri-Menage K."/>
            <person name="Shams-Eldin H."/>
            <person name="Usmani-Brown S."/>
            <person name="Bringaud F."/>
            <person name="Wincker P."/>
            <person name="Vivares C.P."/>
            <person name="Schwarz R.T."/>
            <person name="Schetters T.P."/>
            <person name="Krause P.J."/>
            <person name="Gorenflot A."/>
            <person name="Berry V."/>
            <person name="Barbe V."/>
            <person name="Ben Mamoun C."/>
        </authorList>
    </citation>
    <scope>NUCLEOTIDE SEQUENCE [LARGE SCALE GENOMIC DNA]</scope>
    <source>
        <strain evidence="2 3">RI</strain>
    </source>
</reference>